<dbReference type="EMBL" id="JAPUUL010000234">
    <property type="protein sequence ID" value="KAJ8131757.1"/>
    <property type="molecule type" value="Genomic_DNA"/>
</dbReference>
<evidence type="ECO:0000313" key="1">
    <source>
        <dbReference type="EMBL" id="KAJ8131757.1"/>
    </source>
</evidence>
<accession>A0ACC2JWV7</accession>
<comment type="caution">
    <text evidence="1">The sequence shown here is derived from an EMBL/GenBank/DDBJ whole genome shotgun (WGS) entry which is preliminary data.</text>
</comment>
<dbReference type="Proteomes" id="UP001153332">
    <property type="component" value="Unassembled WGS sequence"/>
</dbReference>
<protein>
    <submittedName>
        <fullName evidence="1">Uncharacterized protein</fullName>
    </submittedName>
</protein>
<organism evidence="1 2">
    <name type="scientific">Lasiodiplodia mahajangana</name>
    <dbReference type="NCBI Taxonomy" id="1108764"/>
    <lineage>
        <taxon>Eukaryota</taxon>
        <taxon>Fungi</taxon>
        <taxon>Dikarya</taxon>
        <taxon>Ascomycota</taxon>
        <taxon>Pezizomycotina</taxon>
        <taxon>Dothideomycetes</taxon>
        <taxon>Dothideomycetes incertae sedis</taxon>
        <taxon>Botryosphaeriales</taxon>
        <taxon>Botryosphaeriaceae</taxon>
        <taxon>Lasiodiplodia</taxon>
    </lineage>
</organism>
<evidence type="ECO:0000313" key="2">
    <source>
        <dbReference type="Proteomes" id="UP001153332"/>
    </source>
</evidence>
<reference evidence="1" key="1">
    <citation type="submission" date="2022-12" db="EMBL/GenBank/DDBJ databases">
        <title>Genome Sequence of Lasiodiplodia mahajangana.</title>
        <authorList>
            <person name="Buettner E."/>
        </authorList>
    </citation>
    <scope>NUCLEOTIDE SEQUENCE</scope>
    <source>
        <strain evidence="1">VT137</strain>
    </source>
</reference>
<proteinExistence type="predicted"/>
<gene>
    <name evidence="1" type="ORF">O1611_g1873</name>
</gene>
<keyword evidence="2" id="KW-1185">Reference proteome</keyword>
<sequence>MVPTCPSDVFFSFSARRARSAYLGSRDLVRIRLDVELITANVTMNSQLFHTFRDEPIGSTSRIHGRVTSSPDSMDQGLDERIARLEELVIPYIPSSSPYLSGPTSSSSQSTPDRRASTVEFRRLSAADMCSRMGCRCACHQHTECASPAALDRIVGQVFVGYSGIPFLRPTCDDRMCERPLAPRVNFEYRFPIGPSLQLRTVQRVPDNATCVEFAISGNIEGLKYLFRRGLASPRDWALYTKQFDTCTFLMHEGADPDYGTYGSASTALGSYKVTSKDRARSMLLEPNLSSRAEMALRLVLTGDDWIDDCSFSVVHRAVVDLSTLSIEEAIRKSPSDINTVDAGGRTPLAWAALRRDDEAVRLLLAYGADPNATEHHGRPLYTMRQRMVQLLVAGSYSKLEHFRTPPKPKGARLSSALVAATIDGKEPLTADILIDFGADCDACGPDGKTALIHAARMDNACFASLLLNRGAKINPTTVAGETPLTTAITYNSHKVLKILLDRWMLYGKCPRNQGQPLLPIIARYADYETISLLTTSNHIRQSHDKFYGRGTFAKGLKQRFDASEKLMLAFKDLVTTINSNPAGQDQTVHVDTIEIAEPVSEGDAPQQAKEAEIDTFVDASEATIKLS</sequence>
<name>A0ACC2JWV7_9PEZI</name>